<organism evidence="1 2">
    <name type="scientific">Phocaeicola plebeius</name>
    <dbReference type="NCBI Taxonomy" id="310297"/>
    <lineage>
        <taxon>Bacteria</taxon>
        <taxon>Pseudomonadati</taxon>
        <taxon>Bacteroidota</taxon>
        <taxon>Bacteroidia</taxon>
        <taxon>Bacteroidales</taxon>
        <taxon>Bacteroidaceae</taxon>
        <taxon>Phocaeicola</taxon>
    </lineage>
</organism>
<dbReference type="AlphaFoldDB" id="A0A414QY37"/>
<protein>
    <submittedName>
        <fullName evidence="1">Uncharacterized protein</fullName>
    </submittedName>
</protein>
<sequence>MSFITPILKKLYEIPYPNFIPPLTKQKKNGNWQTPTHAQIHYKFYYSPHIIDRLYRMIHKYMDNINSLIVSHL</sequence>
<dbReference type="Proteomes" id="UP000283485">
    <property type="component" value="Unassembled WGS sequence"/>
</dbReference>
<reference evidence="1 2" key="1">
    <citation type="submission" date="2018-08" db="EMBL/GenBank/DDBJ databases">
        <title>A genome reference for cultivated species of the human gut microbiota.</title>
        <authorList>
            <person name="Zou Y."/>
            <person name="Xue W."/>
            <person name="Luo G."/>
        </authorList>
    </citation>
    <scope>NUCLEOTIDE SEQUENCE [LARGE SCALE GENOMIC DNA]</scope>
    <source>
        <strain evidence="1 2">AM23-23</strain>
    </source>
</reference>
<dbReference type="EMBL" id="QRHQ01000049">
    <property type="protein sequence ID" value="RHF85698.1"/>
    <property type="molecule type" value="Genomic_DNA"/>
</dbReference>
<comment type="caution">
    <text evidence="1">The sequence shown here is derived from an EMBL/GenBank/DDBJ whole genome shotgun (WGS) entry which is preliminary data.</text>
</comment>
<evidence type="ECO:0000313" key="2">
    <source>
        <dbReference type="Proteomes" id="UP000283485"/>
    </source>
</evidence>
<proteinExistence type="predicted"/>
<name>A0A414QY37_9BACT</name>
<gene>
    <name evidence="1" type="ORF">DW653_15660</name>
</gene>
<accession>A0A414QY37</accession>
<evidence type="ECO:0000313" key="1">
    <source>
        <dbReference type="EMBL" id="RHF85698.1"/>
    </source>
</evidence>